<dbReference type="OrthoDB" id="6346805at2759"/>
<name>A0A6G0ZJ90_APHCR</name>
<evidence type="ECO:0000313" key="3">
    <source>
        <dbReference type="Proteomes" id="UP000478052"/>
    </source>
</evidence>
<feature type="compositionally biased region" description="Pro residues" evidence="1">
    <location>
        <begin position="127"/>
        <end position="140"/>
    </location>
</feature>
<evidence type="ECO:0000256" key="1">
    <source>
        <dbReference type="SAM" id="MobiDB-lite"/>
    </source>
</evidence>
<sequence length="314" mass="35721">MVTKRPVYCSRTFDILLNRSRHITPEPVSLDDHFQTAAASYYAPYAPLFGPHQPSTGPLQQQKQYHGSYPTPNQGFYPAPNPGFYPAPNPGFYPAPNPGFYPAPNPGFYPAQNQGFYPAQNQGSRPSHPPPNHGPRPSHPSPDHGSRPSQPPISLHGDTLVNELAAAQQQSSGGVVLPPDVEFVDVNGKPQPSGQYHHYNSNKIINDNGNRGHDKFPGLLMKYKYYHVFYVSARYRDSPDISHLLVLILIHVFVSFPYLKIRYSYTNLYLNPNKLFQEQYFLYNIDNRNRRFFENFCYEMSKVKTTNYVILVTN</sequence>
<evidence type="ECO:0000313" key="2">
    <source>
        <dbReference type="EMBL" id="KAF0771267.1"/>
    </source>
</evidence>
<accession>A0A6G0ZJ90</accession>
<feature type="compositionally biased region" description="Polar residues" evidence="1">
    <location>
        <begin position="111"/>
        <end position="122"/>
    </location>
</feature>
<dbReference type="AlphaFoldDB" id="A0A6G0ZJ90"/>
<reference evidence="2 3" key="1">
    <citation type="submission" date="2019-08" db="EMBL/GenBank/DDBJ databases">
        <title>Whole genome of Aphis craccivora.</title>
        <authorList>
            <person name="Voronova N.V."/>
            <person name="Shulinski R.S."/>
            <person name="Bandarenka Y.V."/>
            <person name="Zhorov D.G."/>
            <person name="Warner D."/>
        </authorList>
    </citation>
    <scope>NUCLEOTIDE SEQUENCE [LARGE SCALE GENOMIC DNA]</scope>
    <source>
        <strain evidence="2">180601</strain>
        <tissue evidence="2">Whole Body</tissue>
    </source>
</reference>
<gene>
    <name evidence="2" type="ORF">FWK35_00004475</name>
</gene>
<comment type="caution">
    <text evidence="2">The sequence shown here is derived from an EMBL/GenBank/DDBJ whole genome shotgun (WGS) entry which is preliminary data.</text>
</comment>
<feature type="region of interest" description="Disordered" evidence="1">
    <location>
        <begin position="51"/>
        <end position="83"/>
    </location>
</feature>
<dbReference type="Proteomes" id="UP000478052">
    <property type="component" value="Unassembled WGS sequence"/>
</dbReference>
<dbReference type="EMBL" id="VUJU01000316">
    <property type="protein sequence ID" value="KAF0771267.1"/>
    <property type="molecule type" value="Genomic_DNA"/>
</dbReference>
<protein>
    <submittedName>
        <fullName evidence="2">Uncharacterized protein</fullName>
    </submittedName>
</protein>
<feature type="region of interest" description="Disordered" evidence="1">
    <location>
        <begin position="104"/>
        <end position="156"/>
    </location>
</feature>
<proteinExistence type="predicted"/>
<keyword evidence="3" id="KW-1185">Reference proteome</keyword>
<feature type="compositionally biased region" description="Polar residues" evidence="1">
    <location>
        <begin position="53"/>
        <end position="74"/>
    </location>
</feature>
<organism evidence="2 3">
    <name type="scientific">Aphis craccivora</name>
    <name type="common">Cowpea aphid</name>
    <dbReference type="NCBI Taxonomy" id="307492"/>
    <lineage>
        <taxon>Eukaryota</taxon>
        <taxon>Metazoa</taxon>
        <taxon>Ecdysozoa</taxon>
        <taxon>Arthropoda</taxon>
        <taxon>Hexapoda</taxon>
        <taxon>Insecta</taxon>
        <taxon>Pterygota</taxon>
        <taxon>Neoptera</taxon>
        <taxon>Paraneoptera</taxon>
        <taxon>Hemiptera</taxon>
        <taxon>Sternorrhyncha</taxon>
        <taxon>Aphidomorpha</taxon>
        <taxon>Aphidoidea</taxon>
        <taxon>Aphididae</taxon>
        <taxon>Aphidini</taxon>
        <taxon>Aphis</taxon>
        <taxon>Aphis</taxon>
    </lineage>
</organism>